<dbReference type="Gene3D" id="3.40.980.10">
    <property type="entry name" value="MoaB/Mog-like domain"/>
    <property type="match status" value="1"/>
</dbReference>
<dbReference type="InterPro" id="IPR008136">
    <property type="entry name" value="CinA_C"/>
</dbReference>
<dbReference type="Gene3D" id="3.30.70.2860">
    <property type="match status" value="1"/>
</dbReference>
<dbReference type="SMART" id="SM00852">
    <property type="entry name" value="MoCF_biosynth"/>
    <property type="match status" value="1"/>
</dbReference>
<dbReference type="InterPro" id="IPR041424">
    <property type="entry name" value="CinA_KH"/>
</dbReference>
<dbReference type="CDD" id="cd00885">
    <property type="entry name" value="cinA"/>
    <property type="match status" value="1"/>
</dbReference>
<protein>
    <recommendedName>
        <fullName evidence="1">CinA-like protein</fullName>
    </recommendedName>
</protein>
<evidence type="ECO:0000313" key="3">
    <source>
        <dbReference type="EMBL" id="OCC15830.1"/>
    </source>
</evidence>
<gene>
    <name evidence="3" type="ORF">DBT_0755</name>
</gene>
<comment type="similarity">
    <text evidence="1">Belongs to the CinA family.</text>
</comment>
<dbReference type="PANTHER" id="PTHR13939:SF0">
    <property type="entry name" value="NMN AMIDOHYDROLASE-LIKE PROTEIN YFAY"/>
    <property type="match status" value="1"/>
</dbReference>
<dbReference type="EMBL" id="MAGO01000003">
    <property type="protein sequence ID" value="OCC15830.1"/>
    <property type="molecule type" value="Genomic_DNA"/>
</dbReference>
<keyword evidence="4" id="KW-1185">Reference proteome</keyword>
<dbReference type="AlphaFoldDB" id="A0A1B9F7G1"/>
<dbReference type="InterPro" id="IPR008135">
    <property type="entry name" value="Competence-induced_CinA"/>
</dbReference>
<dbReference type="Pfam" id="PF02464">
    <property type="entry name" value="CinA"/>
    <property type="match status" value="1"/>
</dbReference>
<dbReference type="Pfam" id="PF00994">
    <property type="entry name" value="MoCF_biosynth"/>
    <property type="match status" value="1"/>
</dbReference>
<proteinExistence type="inferred from homology"/>
<dbReference type="PIRSF" id="PIRSF006728">
    <property type="entry name" value="CinA"/>
    <property type="match status" value="1"/>
</dbReference>
<dbReference type="Gene3D" id="3.90.950.20">
    <property type="entry name" value="CinA-like"/>
    <property type="match status" value="1"/>
</dbReference>
<name>A0A1B9F7G1_9BACT</name>
<feature type="domain" description="MoaB/Mog" evidence="2">
    <location>
        <begin position="4"/>
        <end position="169"/>
    </location>
</feature>
<organism evidence="3 4">
    <name type="scientific">Dissulfuribacter thermophilus</name>
    <dbReference type="NCBI Taxonomy" id="1156395"/>
    <lineage>
        <taxon>Bacteria</taxon>
        <taxon>Pseudomonadati</taxon>
        <taxon>Thermodesulfobacteriota</taxon>
        <taxon>Dissulfuribacteria</taxon>
        <taxon>Dissulfuribacterales</taxon>
        <taxon>Dissulfuribacteraceae</taxon>
        <taxon>Dissulfuribacter</taxon>
    </lineage>
</organism>
<dbReference type="PATRIC" id="fig|1156395.6.peg.765"/>
<dbReference type="STRING" id="1156395.DBT_0755"/>
<reference evidence="3 4" key="1">
    <citation type="submission" date="2016-06" db="EMBL/GenBank/DDBJ databases">
        <title>Respiratory ammonification of nitrate coupled to the oxidation of elemental sulfur in deep-sea autotrophic thermophilic bacteria.</title>
        <authorList>
            <person name="Slobodkina G.B."/>
            <person name="Mardanov A.V."/>
            <person name="Ravin N.V."/>
            <person name="Frolova A.A."/>
            <person name="Viryasiv M.B."/>
            <person name="Chernyh N.A."/>
            <person name="Bonch-Osmolovskaya E.A."/>
            <person name="Slobodkin A.I."/>
        </authorList>
    </citation>
    <scope>NUCLEOTIDE SEQUENCE [LARGE SCALE GENOMIC DNA]</scope>
    <source>
        <strain evidence="3 4">S69</strain>
    </source>
</reference>
<dbReference type="InterPro" id="IPR050101">
    <property type="entry name" value="CinA"/>
</dbReference>
<dbReference type="PANTHER" id="PTHR13939">
    <property type="entry name" value="NICOTINAMIDE-NUCLEOTIDE AMIDOHYDROLASE PNCC"/>
    <property type="match status" value="1"/>
</dbReference>
<dbReference type="NCBIfam" id="TIGR00200">
    <property type="entry name" value="cinA_nterm"/>
    <property type="match status" value="1"/>
</dbReference>
<dbReference type="InterPro" id="IPR036425">
    <property type="entry name" value="MoaB/Mog-like_dom_sf"/>
</dbReference>
<evidence type="ECO:0000256" key="1">
    <source>
        <dbReference type="HAMAP-Rule" id="MF_00226"/>
    </source>
</evidence>
<sequence>MHGEIIAIGDEIISGKVLNTNSNFSARSLFHAGYEIKRITSIGDDLEDIKEVLTASIKRSKFVIVTGGLGPTPDDITNEAVARAFGLKLIENKLIRDMLESSCTSTYPLTEYQKRKLTHLPEGAEILNPNSRASGYMLRFNDTLLFFLPGMPNELEEHLRDQVLPRLRALIPSSFVFLQKTFKVFGLKEPEVNARLDRLKLDKKRVLVGYYPNFPEVFVTITLKGSHDQEAKECFENVIFTVREILKDYVIAEDEETLEQRIGTLLLKRGKVLALAESCTGGLIASRITTVPGSSNWFDRGVVTYSNQAKMELLGVKNETLSRFGAVSPETCREMVEGLKQKTNAHYFISVTGIAGPSGGSPQKPVGTVYIGLGSRKNVNIRRFQFKGTRTVIQELTAETALDLLRRELEKSVEF</sequence>
<dbReference type="NCBIfam" id="TIGR00199">
    <property type="entry name" value="PncC_domain"/>
    <property type="match status" value="1"/>
</dbReference>
<dbReference type="SUPFAM" id="SSF53218">
    <property type="entry name" value="Molybdenum cofactor biosynthesis proteins"/>
    <property type="match status" value="1"/>
</dbReference>
<dbReference type="SUPFAM" id="SSF142433">
    <property type="entry name" value="CinA-like"/>
    <property type="match status" value="1"/>
</dbReference>
<dbReference type="InterPro" id="IPR001453">
    <property type="entry name" value="MoaB/Mog_dom"/>
</dbReference>
<dbReference type="HAMAP" id="MF_00226_B">
    <property type="entry name" value="CinA_B"/>
    <property type="match status" value="1"/>
</dbReference>
<accession>A0A1B9F7G1</accession>
<evidence type="ECO:0000259" key="2">
    <source>
        <dbReference type="SMART" id="SM00852"/>
    </source>
</evidence>
<dbReference type="Proteomes" id="UP000093080">
    <property type="component" value="Unassembled WGS sequence"/>
</dbReference>
<comment type="caution">
    <text evidence="3">The sequence shown here is derived from an EMBL/GenBank/DDBJ whole genome shotgun (WGS) entry which is preliminary data.</text>
</comment>
<dbReference type="OrthoDB" id="9801454at2"/>
<dbReference type="InterPro" id="IPR036653">
    <property type="entry name" value="CinA-like_C"/>
</dbReference>
<dbReference type="RefSeq" id="WP_067616508.1">
    <property type="nucleotide sequence ID" value="NZ_MAGO01000003.1"/>
</dbReference>
<evidence type="ECO:0000313" key="4">
    <source>
        <dbReference type="Proteomes" id="UP000093080"/>
    </source>
</evidence>
<dbReference type="Pfam" id="PF18146">
    <property type="entry name" value="CinA_KH"/>
    <property type="match status" value="1"/>
</dbReference>